<comment type="similarity">
    <text evidence="1">Belongs to the RutC family.</text>
</comment>
<keyword evidence="3" id="KW-1185">Reference proteome</keyword>
<dbReference type="AlphaFoldDB" id="A0A4Q6XST9"/>
<dbReference type="Proteomes" id="UP000292855">
    <property type="component" value="Unassembled WGS sequence"/>
</dbReference>
<evidence type="ECO:0000313" key="3">
    <source>
        <dbReference type="Proteomes" id="UP000292855"/>
    </source>
</evidence>
<comment type="caution">
    <text evidence="2">The sequence shown here is derived from an EMBL/GenBank/DDBJ whole genome shotgun (WGS) entry which is preliminary data.</text>
</comment>
<dbReference type="GO" id="GO:0019239">
    <property type="term" value="F:deaminase activity"/>
    <property type="evidence" value="ECO:0007669"/>
    <property type="project" value="TreeGrafter"/>
</dbReference>
<dbReference type="PANTHER" id="PTHR11803">
    <property type="entry name" value="2-IMINOBUTANOATE/2-IMINOPROPANOATE DEAMINASE RIDA"/>
    <property type="match status" value="1"/>
</dbReference>
<dbReference type="FunFam" id="3.30.1330.40:FF:000001">
    <property type="entry name" value="L-PSP family endoribonuclease"/>
    <property type="match status" value="1"/>
</dbReference>
<dbReference type="NCBIfam" id="TIGR00004">
    <property type="entry name" value="Rid family detoxifying hydrolase"/>
    <property type="match status" value="1"/>
</dbReference>
<evidence type="ECO:0000256" key="1">
    <source>
        <dbReference type="ARBA" id="ARBA00010552"/>
    </source>
</evidence>
<protein>
    <submittedName>
        <fullName evidence="2">RidA family protein</fullName>
    </submittedName>
</protein>
<dbReference type="InterPro" id="IPR006056">
    <property type="entry name" value="RidA"/>
</dbReference>
<reference evidence="2 3" key="1">
    <citation type="submission" date="2019-02" db="EMBL/GenBank/DDBJ databases">
        <authorList>
            <person name="Li Y."/>
        </authorList>
    </citation>
    <scope>NUCLEOTIDE SEQUENCE [LARGE SCALE GENOMIC DNA]</scope>
    <source>
        <strain evidence="2 3">30C10-4-7</strain>
    </source>
</reference>
<dbReference type="CDD" id="cd00448">
    <property type="entry name" value="YjgF_YER057c_UK114_family"/>
    <property type="match status" value="1"/>
</dbReference>
<evidence type="ECO:0000313" key="2">
    <source>
        <dbReference type="EMBL" id="RZF59366.1"/>
    </source>
</evidence>
<dbReference type="RefSeq" id="WP_130141288.1">
    <property type="nucleotide sequence ID" value="NZ_SGIT01000002.1"/>
</dbReference>
<name>A0A4Q6XST9_9SPHI</name>
<dbReference type="SUPFAM" id="SSF55298">
    <property type="entry name" value="YjgF-like"/>
    <property type="match status" value="1"/>
</dbReference>
<dbReference type="InterPro" id="IPR035959">
    <property type="entry name" value="RutC-like_sf"/>
</dbReference>
<dbReference type="OrthoDB" id="9803101at2"/>
<dbReference type="EMBL" id="SGIT01000002">
    <property type="protein sequence ID" value="RZF59366.1"/>
    <property type="molecule type" value="Genomic_DNA"/>
</dbReference>
<dbReference type="InterPro" id="IPR006175">
    <property type="entry name" value="YjgF/YER057c/UK114"/>
</dbReference>
<dbReference type="Gene3D" id="3.30.1330.40">
    <property type="entry name" value="RutC-like"/>
    <property type="match status" value="1"/>
</dbReference>
<dbReference type="Pfam" id="PF01042">
    <property type="entry name" value="Ribonuc_L-PSP"/>
    <property type="match status" value="1"/>
</dbReference>
<sequence length="134" mass="14610">MSKRKIVHPDRDAAFVTGAYSDGIIAGGFLYISGQASVDFKTSTFILGSIEEETTRTMENIKSIVQAAGATMDDVVKSTVHLSNIDDFGRFNTIYARFFGDVKPARTTVQSVLGEGICVEIDCIVKLPDTHENE</sequence>
<dbReference type="GO" id="GO:0005829">
    <property type="term" value="C:cytosol"/>
    <property type="evidence" value="ECO:0007669"/>
    <property type="project" value="TreeGrafter"/>
</dbReference>
<proteinExistence type="inferred from homology"/>
<gene>
    <name evidence="2" type="ORF">EWE74_09295</name>
</gene>
<organism evidence="2 3">
    <name type="scientific">Sphingobacterium corticibacterium</name>
    <dbReference type="NCBI Taxonomy" id="2484746"/>
    <lineage>
        <taxon>Bacteria</taxon>
        <taxon>Pseudomonadati</taxon>
        <taxon>Bacteroidota</taxon>
        <taxon>Sphingobacteriia</taxon>
        <taxon>Sphingobacteriales</taxon>
        <taxon>Sphingobacteriaceae</taxon>
        <taxon>Sphingobacterium</taxon>
    </lineage>
</organism>
<accession>A0A4Q6XST9</accession>
<dbReference type="PANTHER" id="PTHR11803:SF58">
    <property type="entry name" value="PROTEIN HMF1-RELATED"/>
    <property type="match status" value="1"/>
</dbReference>